<dbReference type="GO" id="GO:0005506">
    <property type="term" value="F:iron ion binding"/>
    <property type="evidence" value="ECO:0007669"/>
    <property type="project" value="InterPro"/>
</dbReference>
<dbReference type="PRINTS" id="PR00359">
    <property type="entry name" value="BP450"/>
</dbReference>
<keyword evidence="2 8" id="KW-0349">Heme</keyword>
<comment type="caution">
    <text evidence="9">The sequence shown here is derived from an EMBL/GenBank/DDBJ whole genome shotgun (WGS) entry which is preliminary data.</text>
</comment>
<dbReference type="PANTHER" id="PTHR46696">
    <property type="entry name" value="P450, PUTATIVE (EUROFUNG)-RELATED"/>
    <property type="match status" value="1"/>
</dbReference>
<dbReference type="PROSITE" id="PS00086">
    <property type="entry name" value="CYTOCHROME_P450"/>
    <property type="match status" value="1"/>
</dbReference>
<dbReference type="GO" id="GO:0016705">
    <property type="term" value="F:oxidoreductase activity, acting on paired donors, with incorporation or reduction of molecular oxygen"/>
    <property type="evidence" value="ECO:0007669"/>
    <property type="project" value="InterPro"/>
</dbReference>
<keyword evidence="10" id="KW-1185">Reference proteome</keyword>
<dbReference type="FunFam" id="1.10.630.10:FF:000018">
    <property type="entry name" value="Cytochrome P450 monooxygenase"/>
    <property type="match status" value="1"/>
</dbReference>
<accession>A0A842HTF7</accession>
<evidence type="ECO:0000256" key="5">
    <source>
        <dbReference type="ARBA" id="ARBA00023004"/>
    </source>
</evidence>
<evidence type="ECO:0000256" key="3">
    <source>
        <dbReference type="ARBA" id="ARBA00022723"/>
    </source>
</evidence>
<evidence type="ECO:0000256" key="4">
    <source>
        <dbReference type="ARBA" id="ARBA00023002"/>
    </source>
</evidence>
<keyword evidence="4 8" id="KW-0560">Oxidoreductase</keyword>
<proteinExistence type="inferred from homology"/>
<gene>
    <name evidence="9" type="ORF">H6P80_06090</name>
</gene>
<dbReference type="EMBL" id="JACJVJ010000001">
    <property type="protein sequence ID" value="MBC2777188.1"/>
    <property type="molecule type" value="Genomic_DNA"/>
</dbReference>
<evidence type="ECO:0000256" key="8">
    <source>
        <dbReference type="RuleBase" id="RU000461"/>
    </source>
</evidence>
<protein>
    <submittedName>
        <fullName evidence="9">Cytochrome P450</fullName>
    </submittedName>
</protein>
<keyword evidence="5 8" id="KW-0408">Iron</keyword>
<dbReference type="Pfam" id="PF00067">
    <property type="entry name" value="p450"/>
    <property type="match status" value="1"/>
</dbReference>
<dbReference type="AlphaFoldDB" id="A0A842HTF7"/>
<reference evidence="9 10" key="1">
    <citation type="submission" date="2020-08" db="EMBL/GenBank/DDBJ databases">
        <title>Draft genome sequence of Parasphingopyxis sp. GrpM-11.</title>
        <authorList>
            <person name="Oh J."/>
            <person name="Roh D.-H."/>
        </authorList>
    </citation>
    <scope>NUCLEOTIDE SEQUENCE [LARGE SCALE GENOMIC DNA]</scope>
    <source>
        <strain evidence="9 10">GrpM-11</strain>
    </source>
</reference>
<evidence type="ECO:0000313" key="10">
    <source>
        <dbReference type="Proteomes" id="UP000564378"/>
    </source>
</evidence>
<organism evidence="9 10">
    <name type="scientific">Parasphingopyxis marina</name>
    <dbReference type="NCBI Taxonomy" id="2761622"/>
    <lineage>
        <taxon>Bacteria</taxon>
        <taxon>Pseudomonadati</taxon>
        <taxon>Pseudomonadota</taxon>
        <taxon>Alphaproteobacteria</taxon>
        <taxon>Sphingomonadales</taxon>
        <taxon>Sphingomonadaceae</taxon>
        <taxon>Parasphingopyxis</taxon>
    </lineage>
</organism>
<dbReference type="InterPro" id="IPR017972">
    <property type="entry name" value="Cyt_P450_CS"/>
</dbReference>
<dbReference type="Proteomes" id="UP000564378">
    <property type="component" value="Unassembled WGS sequence"/>
</dbReference>
<dbReference type="CDD" id="cd20625">
    <property type="entry name" value="CYP164-like"/>
    <property type="match status" value="1"/>
</dbReference>
<name>A0A842HTF7_9SPHN</name>
<dbReference type="Gene3D" id="1.10.630.10">
    <property type="entry name" value="Cytochrome P450"/>
    <property type="match status" value="1"/>
</dbReference>
<dbReference type="SUPFAM" id="SSF48264">
    <property type="entry name" value="Cytochrome P450"/>
    <property type="match status" value="1"/>
</dbReference>
<evidence type="ECO:0000313" key="9">
    <source>
        <dbReference type="EMBL" id="MBC2777188.1"/>
    </source>
</evidence>
<dbReference type="InterPro" id="IPR001128">
    <property type="entry name" value="Cyt_P450"/>
</dbReference>
<dbReference type="InterPro" id="IPR036396">
    <property type="entry name" value="Cyt_P450_sf"/>
</dbReference>
<dbReference type="RefSeq" id="WP_185800413.1">
    <property type="nucleotide sequence ID" value="NZ_JACJVJ010000001.1"/>
</dbReference>
<keyword evidence="6 8" id="KW-0503">Monooxygenase</keyword>
<dbReference type="PRINTS" id="PR00385">
    <property type="entry name" value="P450"/>
</dbReference>
<sequence length="424" mass="48743">MTIVSDIEPAPLEDSVSEWLALNSDSRLDRWDVYARLREEAPIFDYGDQTFLSRHKDCVNILRDHKTYLSGFDPEGERVMAVMASLDPEKQRKYREVLDHQLRWLTSSNAEKHVALRSLATRVFSMRAIENMRERIQREVDERLDELEPRDSIEIISEFAYQLPLTIISEMLDIPIEVRESIHKSWQSMTQLIGNPPERVPEVIDTVHAGMAELESRLQHTFDTRRGQQTTDLLARLLDAENDESGIITDKDIMGIVAQMVIAGHQTTQDTIGNALLELFGDRDQWRAICEEPELIPNAVEEVLRLRSPGQMVNRISRTDTVIGEREIPAGTRLTCLLASANRDAAVFDDPDRFDIRRENARQHLAFSSGVHFCLGASLSRMELQIFLETFSRRFPDADLADSHVEWLPNNFLLGLKELHVRFR</sequence>
<dbReference type="PANTHER" id="PTHR46696:SF1">
    <property type="entry name" value="CYTOCHROME P450 YJIB-RELATED"/>
    <property type="match status" value="1"/>
</dbReference>
<comment type="function">
    <text evidence="7">Cytochromes P450 are a group of heme-thiolate monooxygenases. They oxidize a variety of structurally unrelated compounds, including steroids, fatty acids, and xenobiotics.</text>
</comment>
<dbReference type="InterPro" id="IPR002397">
    <property type="entry name" value="Cyt_P450_B"/>
</dbReference>
<dbReference type="GO" id="GO:0004497">
    <property type="term" value="F:monooxygenase activity"/>
    <property type="evidence" value="ECO:0007669"/>
    <property type="project" value="UniProtKB-KW"/>
</dbReference>
<evidence type="ECO:0000256" key="7">
    <source>
        <dbReference type="ARBA" id="ARBA00043906"/>
    </source>
</evidence>
<evidence type="ECO:0000256" key="6">
    <source>
        <dbReference type="ARBA" id="ARBA00023033"/>
    </source>
</evidence>
<evidence type="ECO:0000256" key="2">
    <source>
        <dbReference type="ARBA" id="ARBA00022617"/>
    </source>
</evidence>
<evidence type="ECO:0000256" key="1">
    <source>
        <dbReference type="ARBA" id="ARBA00010617"/>
    </source>
</evidence>
<dbReference type="GO" id="GO:0020037">
    <property type="term" value="F:heme binding"/>
    <property type="evidence" value="ECO:0007669"/>
    <property type="project" value="InterPro"/>
</dbReference>
<keyword evidence="3 8" id="KW-0479">Metal-binding</keyword>
<comment type="similarity">
    <text evidence="1 8">Belongs to the cytochrome P450 family.</text>
</comment>